<reference evidence="1" key="1">
    <citation type="submission" date="2022-04" db="EMBL/GenBank/DDBJ databases">
        <title>Chromosome-scale genome assembly of Holotrichia oblita Faldermann.</title>
        <authorList>
            <person name="Rongchong L."/>
        </authorList>
    </citation>
    <scope>NUCLEOTIDE SEQUENCE</scope>
    <source>
        <strain evidence="1">81SQS9</strain>
    </source>
</reference>
<dbReference type="EMBL" id="CM043018">
    <property type="protein sequence ID" value="KAI4462596.1"/>
    <property type="molecule type" value="Genomic_DNA"/>
</dbReference>
<proteinExistence type="predicted"/>
<name>A0ACB9T729_HOLOL</name>
<sequence length="396" mass="44640">MGDKALAYVCRGNSAFSKKLYNILARGQGNIVFSPLSAHAILSLMQQGAAGEPAKCMANTLEVSDINLAAMGYQSLMEMLNSIDNVTFHIANKIFVHSQCVLKENFKVTANEYFLTEIERIAFVPDNDSAAEKINQWIEHKTNKKIKNVIQPDDLTLNTRLILINAIYFKGNWLKQFNPEFTSRDKFYLNDTDSIDCDMMYAEDGFFYGVDLDLDAQIIKLLYKNTSLSLIIILPRSKTGIHDLEKKLATKDLRDINRRLHYADVILSLPRFKVETKIELNDPLRELGLDIIFQNQVSFPNVLHSAAPLHVSKIIQKAFIEVSEVGTEAAAATGKSLFYLSICSYLLKMISDMTTSVDGSVEEHIFDANHPFAFSVCYHIEENVLPVFFGTLKTLT</sequence>
<protein>
    <submittedName>
        <fullName evidence="1">Serine protease inhibitor serpin</fullName>
    </submittedName>
</protein>
<keyword evidence="2" id="KW-1185">Reference proteome</keyword>
<accession>A0ACB9T729</accession>
<evidence type="ECO:0000313" key="1">
    <source>
        <dbReference type="EMBL" id="KAI4462596.1"/>
    </source>
</evidence>
<keyword evidence="1" id="KW-0722">Serine protease inhibitor</keyword>
<gene>
    <name evidence="1" type="ORF">MML48_4g00007165</name>
</gene>
<organism evidence="1 2">
    <name type="scientific">Holotrichia oblita</name>
    <name type="common">Chafer beetle</name>
    <dbReference type="NCBI Taxonomy" id="644536"/>
    <lineage>
        <taxon>Eukaryota</taxon>
        <taxon>Metazoa</taxon>
        <taxon>Ecdysozoa</taxon>
        <taxon>Arthropoda</taxon>
        <taxon>Hexapoda</taxon>
        <taxon>Insecta</taxon>
        <taxon>Pterygota</taxon>
        <taxon>Neoptera</taxon>
        <taxon>Endopterygota</taxon>
        <taxon>Coleoptera</taxon>
        <taxon>Polyphaga</taxon>
        <taxon>Scarabaeiformia</taxon>
        <taxon>Scarabaeidae</taxon>
        <taxon>Melolonthinae</taxon>
        <taxon>Holotrichia</taxon>
    </lineage>
</organism>
<comment type="caution">
    <text evidence="1">The sequence shown here is derived from an EMBL/GenBank/DDBJ whole genome shotgun (WGS) entry which is preliminary data.</text>
</comment>
<evidence type="ECO:0000313" key="2">
    <source>
        <dbReference type="Proteomes" id="UP001056778"/>
    </source>
</evidence>
<keyword evidence="1" id="KW-0646">Protease inhibitor</keyword>
<dbReference type="Proteomes" id="UP001056778">
    <property type="component" value="Chromosome 4"/>
</dbReference>